<organism evidence="2 3">
    <name type="scientific">Portunus trituberculatus</name>
    <name type="common">Swimming crab</name>
    <name type="synonym">Neptunus trituberculatus</name>
    <dbReference type="NCBI Taxonomy" id="210409"/>
    <lineage>
        <taxon>Eukaryota</taxon>
        <taxon>Metazoa</taxon>
        <taxon>Ecdysozoa</taxon>
        <taxon>Arthropoda</taxon>
        <taxon>Crustacea</taxon>
        <taxon>Multicrustacea</taxon>
        <taxon>Malacostraca</taxon>
        <taxon>Eumalacostraca</taxon>
        <taxon>Eucarida</taxon>
        <taxon>Decapoda</taxon>
        <taxon>Pleocyemata</taxon>
        <taxon>Brachyura</taxon>
        <taxon>Eubrachyura</taxon>
        <taxon>Portunoidea</taxon>
        <taxon>Portunidae</taxon>
        <taxon>Portuninae</taxon>
        <taxon>Portunus</taxon>
    </lineage>
</organism>
<accession>A0A5B7IPU9</accession>
<keyword evidence="3" id="KW-1185">Reference proteome</keyword>
<evidence type="ECO:0000313" key="3">
    <source>
        <dbReference type="Proteomes" id="UP000324222"/>
    </source>
</evidence>
<dbReference type="EMBL" id="VSRR010072000">
    <property type="protein sequence ID" value="MPC86620.1"/>
    <property type="molecule type" value="Genomic_DNA"/>
</dbReference>
<reference evidence="2 3" key="1">
    <citation type="submission" date="2019-05" db="EMBL/GenBank/DDBJ databases">
        <title>Another draft genome of Portunus trituberculatus and its Hox gene families provides insights of decapod evolution.</title>
        <authorList>
            <person name="Jeong J.-H."/>
            <person name="Song I."/>
            <person name="Kim S."/>
            <person name="Choi T."/>
            <person name="Kim D."/>
            <person name="Ryu S."/>
            <person name="Kim W."/>
        </authorList>
    </citation>
    <scope>NUCLEOTIDE SEQUENCE [LARGE SCALE GENOMIC DNA]</scope>
    <source>
        <tissue evidence="2">Muscle</tissue>
    </source>
</reference>
<evidence type="ECO:0000256" key="1">
    <source>
        <dbReference type="SAM" id="MobiDB-lite"/>
    </source>
</evidence>
<name>A0A5B7IPU9_PORTR</name>
<protein>
    <submittedName>
        <fullName evidence="2">Uncharacterized protein</fullName>
    </submittedName>
</protein>
<evidence type="ECO:0000313" key="2">
    <source>
        <dbReference type="EMBL" id="MPC86620.1"/>
    </source>
</evidence>
<gene>
    <name evidence="2" type="ORF">E2C01_081455</name>
</gene>
<dbReference type="AlphaFoldDB" id="A0A5B7IPU9"/>
<dbReference type="Proteomes" id="UP000324222">
    <property type="component" value="Unassembled WGS sequence"/>
</dbReference>
<proteinExistence type="predicted"/>
<sequence length="132" mass="13997">MSSHNNVALDHLSFSNSQQSAPMKACGSMTWPTPLRKHYCGGNVSWYQSLLSTVSKSTGSLIVVVSGGAINLHQPQRNGRPAPRYSRGLVGGRESIPPTLPSSTHGSCVDGQQGACLPHSCNHQQMTGTIIV</sequence>
<feature type="region of interest" description="Disordered" evidence="1">
    <location>
        <begin position="75"/>
        <end position="106"/>
    </location>
</feature>
<comment type="caution">
    <text evidence="2">The sequence shown here is derived from an EMBL/GenBank/DDBJ whole genome shotgun (WGS) entry which is preliminary data.</text>
</comment>